<organism evidence="1 2">
    <name type="scientific">Oceaniovalibus guishaninsula JLT2003</name>
    <dbReference type="NCBI Taxonomy" id="1231392"/>
    <lineage>
        <taxon>Bacteria</taxon>
        <taxon>Pseudomonadati</taxon>
        <taxon>Pseudomonadota</taxon>
        <taxon>Alphaproteobacteria</taxon>
        <taxon>Rhodobacterales</taxon>
        <taxon>Roseobacteraceae</taxon>
        <taxon>Oceaniovalibus</taxon>
    </lineage>
</organism>
<dbReference type="PANTHER" id="PTHR34817:SF2">
    <property type="entry name" value="NUCLEOTIDYLTRANSFERASE"/>
    <property type="match status" value="1"/>
</dbReference>
<dbReference type="InterPro" id="IPR043519">
    <property type="entry name" value="NT_sf"/>
</dbReference>
<gene>
    <name evidence="1" type="ORF">OCGS_2137</name>
</gene>
<accession>K2H847</accession>
<sequence length="272" mass="30359">MKGPADAPVSDAMRATIGRVLDALAEEERIGIVMAIESGSRAWGFHSPDSDYDVRFVYARPVDWHLSLARKRDVIERPISDELDVSGWDLSKALKLSMNANAVLSEWLQSPILYAADAEGLPLLRDFAARAMRRRPVTWHYLSIAFRHLERLDPDKPVPLKRFFYTVRPALALRWMRLNGGAVPPMDMAALREGCDLPPRTAALLDDLTERKRAVREKASAGPVDRALLDLVGTEMGAARAWLAAAGPDRPDPALWAEADTLYRRLVRKVGE</sequence>
<protein>
    <recommendedName>
        <fullName evidence="3">Nucleotidyltransferase</fullName>
    </recommendedName>
</protein>
<dbReference type="InterPro" id="IPR018775">
    <property type="entry name" value="RlaP"/>
</dbReference>
<reference evidence="1 2" key="1">
    <citation type="journal article" date="2012" name="J. Bacteriol.">
        <title>Draft Genome Sequence of Oceaniovalibus guishaninsula JLT2003T.</title>
        <authorList>
            <person name="Tang K."/>
            <person name="Liu K."/>
            <person name="Jiao N."/>
        </authorList>
    </citation>
    <scope>NUCLEOTIDE SEQUENCE [LARGE SCALE GENOMIC DNA]</scope>
    <source>
        <strain evidence="1 2">JLT2003</strain>
    </source>
</reference>
<dbReference type="OrthoDB" id="9796845at2"/>
<keyword evidence="2" id="KW-1185">Reference proteome</keyword>
<comment type="caution">
    <text evidence="1">The sequence shown here is derived from an EMBL/GenBank/DDBJ whole genome shotgun (WGS) entry which is preliminary data.</text>
</comment>
<dbReference type="eggNOG" id="COG3541">
    <property type="taxonomic scope" value="Bacteria"/>
</dbReference>
<proteinExistence type="predicted"/>
<dbReference type="RefSeq" id="WP_007427289.1">
    <property type="nucleotide sequence ID" value="NZ_AMGO01000047.1"/>
</dbReference>
<name>K2H847_9RHOB</name>
<evidence type="ECO:0000313" key="1">
    <source>
        <dbReference type="EMBL" id="EKE43803.1"/>
    </source>
</evidence>
<evidence type="ECO:0000313" key="2">
    <source>
        <dbReference type="Proteomes" id="UP000006765"/>
    </source>
</evidence>
<dbReference type="Pfam" id="PF10127">
    <property type="entry name" value="RlaP"/>
    <property type="match status" value="1"/>
</dbReference>
<dbReference type="Proteomes" id="UP000006765">
    <property type="component" value="Unassembled WGS sequence"/>
</dbReference>
<dbReference type="EMBL" id="AMGO01000047">
    <property type="protein sequence ID" value="EKE43803.1"/>
    <property type="molecule type" value="Genomic_DNA"/>
</dbReference>
<dbReference type="AlphaFoldDB" id="K2H847"/>
<dbReference type="SUPFAM" id="SSF81301">
    <property type="entry name" value="Nucleotidyltransferase"/>
    <property type="match status" value="1"/>
</dbReference>
<dbReference type="PANTHER" id="PTHR34817">
    <property type="entry name" value="NUCLEOTIDYLTRANSFERASE"/>
    <property type="match status" value="1"/>
</dbReference>
<dbReference type="PATRIC" id="fig|1231392.3.peg.2149"/>
<dbReference type="STRING" id="1231392.OCGS_2137"/>
<evidence type="ECO:0008006" key="3">
    <source>
        <dbReference type="Google" id="ProtNLM"/>
    </source>
</evidence>